<dbReference type="KEGG" id="lak:106175175"/>
<proteinExistence type="predicted"/>
<dbReference type="GO" id="GO:0005576">
    <property type="term" value="C:extracellular region"/>
    <property type="evidence" value="ECO:0007669"/>
    <property type="project" value="UniProtKB-SubCell"/>
</dbReference>
<dbReference type="GeneID" id="106175175"/>
<dbReference type="InParanoid" id="A0A1S3JQ41"/>
<feature type="transmembrane region" description="Helical" evidence="3">
    <location>
        <begin position="113"/>
        <end position="141"/>
    </location>
</feature>
<dbReference type="Gene3D" id="2.10.60.10">
    <property type="entry name" value="CD59"/>
    <property type="match status" value="1"/>
</dbReference>
<comment type="subcellular location">
    <subcellularLocation>
        <location evidence="1">Secreted</location>
    </subcellularLocation>
</comment>
<keyword evidence="3" id="KW-0812">Transmembrane</keyword>
<evidence type="ECO:0000256" key="4">
    <source>
        <dbReference type="SAM" id="SignalP"/>
    </source>
</evidence>
<dbReference type="InterPro" id="IPR045860">
    <property type="entry name" value="Snake_toxin-like_sf"/>
</dbReference>
<dbReference type="OrthoDB" id="6278121at2759"/>
<dbReference type="RefSeq" id="XP_013412498.1">
    <property type="nucleotide sequence ID" value="XM_013557044.1"/>
</dbReference>
<evidence type="ECO:0000256" key="3">
    <source>
        <dbReference type="SAM" id="Phobius"/>
    </source>
</evidence>
<evidence type="ECO:0000313" key="5">
    <source>
        <dbReference type="Proteomes" id="UP000085678"/>
    </source>
</evidence>
<feature type="signal peptide" evidence="4">
    <location>
        <begin position="1"/>
        <end position="19"/>
    </location>
</feature>
<keyword evidence="3" id="KW-1133">Transmembrane helix</keyword>
<keyword evidence="5" id="KW-1185">Reference proteome</keyword>
<organism evidence="5 6">
    <name type="scientific">Lingula anatina</name>
    <name type="common">Brachiopod</name>
    <name type="synonym">Lingula unguis</name>
    <dbReference type="NCBI Taxonomy" id="7574"/>
    <lineage>
        <taxon>Eukaryota</taxon>
        <taxon>Metazoa</taxon>
        <taxon>Spiralia</taxon>
        <taxon>Lophotrochozoa</taxon>
        <taxon>Brachiopoda</taxon>
        <taxon>Linguliformea</taxon>
        <taxon>Lingulata</taxon>
        <taxon>Lingulida</taxon>
        <taxon>Linguloidea</taxon>
        <taxon>Lingulidae</taxon>
        <taxon>Lingula</taxon>
    </lineage>
</organism>
<dbReference type="OMA" id="TIKTCEY"/>
<gene>
    <name evidence="6" type="primary">LOC106175175</name>
</gene>
<keyword evidence="3" id="KW-0472">Membrane</keyword>
<dbReference type="CDD" id="cd23599">
    <property type="entry name" value="TFP_LU_ECD_Cold"/>
    <property type="match status" value="1"/>
</dbReference>
<evidence type="ECO:0000256" key="2">
    <source>
        <dbReference type="ARBA" id="ARBA00022525"/>
    </source>
</evidence>
<dbReference type="PANTHER" id="PTHR20914">
    <property type="entry name" value="LY6/PLAUR DOMAIN-CONTAINING PROTEIN 8"/>
    <property type="match status" value="1"/>
</dbReference>
<dbReference type="AlphaFoldDB" id="A0A1S3JQ41"/>
<dbReference type="Proteomes" id="UP000085678">
    <property type="component" value="Unplaced"/>
</dbReference>
<reference evidence="6" key="1">
    <citation type="submission" date="2025-08" db="UniProtKB">
        <authorList>
            <consortium name="RefSeq"/>
        </authorList>
    </citation>
    <scope>IDENTIFICATION</scope>
    <source>
        <tissue evidence="6">Gonads</tissue>
    </source>
</reference>
<dbReference type="InterPro" id="IPR050918">
    <property type="entry name" value="CNF-like_PLA2_Inhibitor"/>
</dbReference>
<evidence type="ECO:0000256" key="1">
    <source>
        <dbReference type="ARBA" id="ARBA00004613"/>
    </source>
</evidence>
<keyword evidence="2" id="KW-0964">Secreted</keyword>
<feature type="chain" id="PRO_5010175323" evidence="4">
    <location>
        <begin position="20"/>
        <end position="143"/>
    </location>
</feature>
<dbReference type="PANTHER" id="PTHR20914:SF9">
    <property type="entry name" value="COILED, ISOFORM A"/>
    <property type="match status" value="1"/>
</dbReference>
<protein>
    <submittedName>
        <fullName evidence="6">Uncharacterized protein LOC106175175</fullName>
    </submittedName>
</protein>
<name>A0A1S3JQ41_LINAN</name>
<dbReference type="SUPFAM" id="SSF57302">
    <property type="entry name" value="Snake toxin-like"/>
    <property type="match status" value="1"/>
</dbReference>
<keyword evidence="4" id="KW-0732">Signal</keyword>
<accession>A0A1S3JQ41</accession>
<sequence>MWRAYALLCVFSCLGVSSALECYVCEKQDTNMDKCVKTVKQCEPEHDTCSSRIQWNVPPYWTPHGERQHFISKSCDTREICAQQRTALERSCKRDWYNDWECVECCQGDRCNFFVTLAAGSVQASLVSVIAGLAVSFCLWLRH</sequence>
<evidence type="ECO:0000313" key="6">
    <source>
        <dbReference type="RefSeq" id="XP_013412498.1"/>
    </source>
</evidence>
<dbReference type="FunCoup" id="A0A1S3JQ41">
    <property type="interactions" value="190"/>
</dbReference>